<keyword evidence="1" id="KW-0472">Membrane</keyword>
<evidence type="ECO:0000313" key="2">
    <source>
        <dbReference type="Ensembl" id="ENSMFAP00000055459.1"/>
    </source>
</evidence>
<evidence type="ECO:0000313" key="3">
    <source>
        <dbReference type="Proteomes" id="UP000233100"/>
    </source>
</evidence>
<dbReference type="AlphaFoldDB" id="A0A7N9CV86"/>
<sequence length="100" mass="10891">MSPRKQVSLETEYDRALQSVCVIICDFLCVCVCLWGPRKGPGEGTPSLGRTKQMDPVFCVFLPLYFLVALLTNQAGLPCPRPHSSHLCTPRLANLGASGL</sequence>
<reference evidence="2" key="2">
    <citation type="submission" date="2025-08" db="UniProtKB">
        <authorList>
            <consortium name="Ensembl"/>
        </authorList>
    </citation>
    <scope>IDENTIFICATION</scope>
</reference>
<evidence type="ECO:0000256" key="1">
    <source>
        <dbReference type="SAM" id="Phobius"/>
    </source>
</evidence>
<proteinExistence type="predicted"/>
<dbReference type="Ensembl" id="ENSMFAT00000096638.1">
    <property type="protein sequence ID" value="ENSMFAP00000055459.1"/>
    <property type="gene ID" value="ENSMFAG00000060961.1"/>
</dbReference>
<feature type="transmembrane region" description="Helical" evidence="1">
    <location>
        <begin position="16"/>
        <end position="36"/>
    </location>
</feature>
<name>A0A7N9CV86_MACFA</name>
<keyword evidence="1" id="KW-0812">Transmembrane</keyword>
<reference evidence="2" key="3">
    <citation type="submission" date="2025-09" db="UniProtKB">
        <authorList>
            <consortium name="Ensembl"/>
        </authorList>
    </citation>
    <scope>IDENTIFICATION</scope>
</reference>
<dbReference type="Proteomes" id="UP000233100">
    <property type="component" value="Chromosome 1"/>
</dbReference>
<protein>
    <submittedName>
        <fullName evidence="2">Uncharacterized protein</fullName>
    </submittedName>
</protein>
<dbReference type="GeneTree" id="ENSGT00910000147124"/>
<reference evidence="2 3" key="1">
    <citation type="submission" date="2013-03" db="EMBL/GenBank/DDBJ databases">
        <authorList>
            <person name="Warren W."/>
            <person name="Wilson R.K."/>
        </authorList>
    </citation>
    <scope>NUCLEOTIDE SEQUENCE</scope>
</reference>
<keyword evidence="1" id="KW-1133">Transmembrane helix</keyword>
<organism evidence="2 3">
    <name type="scientific">Macaca fascicularis</name>
    <name type="common">Crab-eating macaque</name>
    <name type="synonym">Cynomolgus monkey</name>
    <dbReference type="NCBI Taxonomy" id="9541"/>
    <lineage>
        <taxon>Eukaryota</taxon>
        <taxon>Metazoa</taxon>
        <taxon>Chordata</taxon>
        <taxon>Craniata</taxon>
        <taxon>Vertebrata</taxon>
        <taxon>Euteleostomi</taxon>
        <taxon>Mammalia</taxon>
        <taxon>Eutheria</taxon>
        <taxon>Euarchontoglires</taxon>
        <taxon>Primates</taxon>
        <taxon>Haplorrhini</taxon>
        <taxon>Catarrhini</taxon>
        <taxon>Cercopithecidae</taxon>
        <taxon>Cercopithecinae</taxon>
        <taxon>Macaca</taxon>
    </lineage>
</organism>
<feature type="transmembrane region" description="Helical" evidence="1">
    <location>
        <begin position="57"/>
        <end position="77"/>
    </location>
</feature>
<accession>A0A7N9CV86</accession>
<keyword evidence="3" id="KW-1185">Reference proteome</keyword>